<gene>
    <name evidence="2" type="ORF">NX786_17860</name>
</gene>
<proteinExistence type="predicted"/>
<protein>
    <submittedName>
        <fullName evidence="2">VOC family protein</fullName>
    </submittedName>
</protein>
<evidence type="ECO:0000259" key="1">
    <source>
        <dbReference type="PROSITE" id="PS51819"/>
    </source>
</evidence>
<reference evidence="2" key="1">
    <citation type="submission" date="2022-08" db="EMBL/GenBank/DDBJ databases">
        <title>Reclassification of Massilia species as members of the genera Telluria, Duganella, Pseudoduganella, Mokoshia gen. nov. and Zemynaea gen. nov. using orthogonal and non-orthogonal genome-based approaches.</title>
        <authorList>
            <person name="Bowman J.P."/>
        </authorList>
    </citation>
    <scope>NUCLEOTIDE SEQUENCE</scope>
    <source>
        <strain evidence="2">LMG 11547</strain>
    </source>
</reference>
<dbReference type="SUPFAM" id="SSF54593">
    <property type="entry name" value="Glyoxalase/Bleomycin resistance protein/Dihydroxybiphenyl dioxygenase"/>
    <property type="match status" value="1"/>
</dbReference>
<feature type="domain" description="VOC" evidence="1">
    <location>
        <begin position="152"/>
        <end position="276"/>
    </location>
</feature>
<organism evidence="2 3">
    <name type="scientific">Telluria mixta</name>
    <dbReference type="NCBI Taxonomy" id="34071"/>
    <lineage>
        <taxon>Bacteria</taxon>
        <taxon>Pseudomonadati</taxon>
        <taxon>Pseudomonadota</taxon>
        <taxon>Betaproteobacteria</taxon>
        <taxon>Burkholderiales</taxon>
        <taxon>Oxalobacteraceae</taxon>
        <taxon>Telluria group</taxon>
        <taxon>Telluria</taxon>
    </lineage>
</organism>
<dbReference type="InterPro" id="IPR037523">
    <property type="entry name" value="VOC_core"/>
</dbReference>
<dbReference type="Gene3D" id="3.10.180.10">
    <property type="entry name" value="2,3-Dihydroxybiphenyl 1,2-Dioxygenase, domain 1"/>
    <property type="match status" value="2"/>
</dbReference>
<sequence length="328" mass="37187">MAIVGIETLTYGVENVQECTRFFTDFGLPLVSSSETEAEFRLEEGSRVRIFDLNDNRLPQSSLVGPGVREVIWGVDSEEALHALVANLRSDRTVTVDDDGTAHFLTDCGLAFGLRLFTKKQVVNSPDPVNAPGVVNRLNTHRKWRTRARPKAIQHVVFAVKDFQKTYEFMRTRLHFRLSDYQRTFGVYLRAEGSNSHHNLFLLNASLPFPGMDGQPRFHHANFGVEDIDEIMVGANYMERQGWPKSHLGLGRHRVDSALFFYLPCPTGGEAEYGTDGDFLDDSWVPREWPVPLFGYAHFVHNLPGWLAEQPEWQVKYLPTGDLPHDAA</sequence>
<dbReference type="InterPro" id="IPR004360">
    <property type="entry name" value="Glyas_Fos-R_dOase_dom"/>
</dbReference>
<dbReference type="EMBL" id="JANUHC010000006">
    <property type="protein sequence ID" value="MCS0631203.1"/>
    <property type="molecule type" value="Genomic_DNA"/>
</dbReference>
<comment type="caution">
    <text evidence="2">The sequence shown here is derived from an EMBL/GenBank/DDBJ whole genome shotgun (WGS) entry which is preliminary data.</text>
</comment>
<accession>A0ABT2C1E5</accession>
<evidence type="ECO:0000313" key="2">
    <source>
        <dbReference type="EMBL" id="MCS0631203.1"/>
    </source>
</evidence>
<keyword evidence="3" id="KW-1185">Reference proteome</keyword>
<evidence type="ECO:0000313" key="3">
    <source>
        <dbReference type="Proteomes" id="UP001165263"/>
    </source>
</evidence>
<dbReference type="InterPro" id="IPR029068">
    <property type="entry name" value="Glyas_Bleomycin-R_OHBP_Dase"/>
</dbReference>
<name>A0ABT2C1E5_9BURK</name>
<dbReference type="PROSITE" id="PS51819">
    <property type="entry name" value="VOC"/>
    <property type="match status" value="1"/>
</dbReference>
<dbReference type="Proteomes" id="UP001165263">
    <property type="component" value="Unassembled WGS sequence"/>
</dbReference>
<dbReference type="Pfam" id="PF00903">
    <property type="entry name" value="Glyoxalase"/>
    <property type="match status" value="1"/>
</dbReference>
<dbReference type="RefSeq" id="WP_259450284.1">
    <property type="nucleotide sequence ID" value="NZ_CP119520.1"/>
</dbReference>